<dbReference type="RefSeq" id="WP_073383755.1">
    <property type="nucleotide sequence ID" value="NZ_CABJAI010000001.1"/>
</dbReference>
<dbReference type="SUPFAM" id="SSF52309">
    <property type="entry name" value="N-(deoxy)ribosyltransferase-like"/>
    <property type="match status" value="1"/>
</dbReference>
<comment type="caution">
    <text evidence="1">The sequence shown here is derived from an EMBL/GenBank/DDBJ whole genome shotgun (WGS) entry which is preliminary data.</text>
</comment>
<dbReference type="Gene3D" id="3.40.50.10400">
    <property type="entry name" value="Hypothetical protein PA1492"/>
    <property type="match status" value="1"/>
</dbReference>
<proteinExistence type="predicted"/>
<dbReference type="EMBL" id="FRBP01000023">
    <property type="protein sequence ID" value="SHM58738.1"/>
    <property type="molecule type" value="Genomic_DNA"/>
</dbReference>
<organism evidence="1 2">
    <name type="scientific">Eubacterium callanderi</name>
    <dbReference type="NCBI Taxonomy" id="53442"/>
    <lineage>
        <taxon>Bacteria</taxon>
        <taxon>Bacillati</taxon>
        <taxon>Bacillota</taxon>
        <taxon>Clostridia</taxon>
        <taxon>Eubacteriales</taxon>
        <taxon>Eubacteriaceae</taxon>
        <taxon>Eubacterium</taxon>
    </lineage>
</organism>
<reference evidence="1 2" key="1">
    <citation type="submission" date="2016-11" db="EMBL/GenBank/DDBJ databases">
        <authorList>
            <person name="Varghese N."/>
            <person name="Submissions S."/>
        </authorList>
    </citation>
    <scope>NUCLEOTIDE SEQUENCE [LARGE SCALE GENOMIC DNA]</scope>
    <source>
        <strain evidence="1 2">FD</strain>
    </source>
</reference>
<gene>
    <name evidence="1" type="ORF">SAMN04515649_12314</name>
</gene>
<sequence>MIKLDPTKIYYLSHPCTSVGMMAENKNHEQECADDILGAQEGVSYRSRPWKNKIKLIRPLTVIPECMPGYEAMKRCVLLLAACDAIIMCGDWKQSEGCKMELQAAKANGLEVLYYGQVVKD</sequence>
<protein>
    <recommendedName>
        <fullName evidence="3">DUF4406 domain-containing protein</fullName>
    </recommendedName>
</protein>
<accession>A0AB74F633</accession>
<evidence type="ECO:0000313" key="1">
    <source>
        <dbReference type="EMBL" id="SHM58738.1"/>
    </source>
</evidence>
<evidence type="ECO:0000313" key="2">
    <source>
        <dbReference type="Proteomes" id="UP000184012"/>
    </source>
</evidence>
<dbReference type="AlphaFoldDB" id="A0AB74F633"/>
<evidence type="ECO:0008006" key="3">
    <source>
        <dbReference type="Google" id="ProtNLM"/>
    </source>
</evidence>
<dbReference type="Proteomes" id="UP000184012">
    <property type="component" value="Unassembled WGS sequence"/>
</dbReference>
<dbReference type="InterPro" id="IPR025518">
    <property type="entry name" value="DUF4406"/>
</dbReference>
<name>A0AB74F633_9FIRM</name>
<dbReference type="Pfam" id="PF14359">
    <property type="entry name" value="DUF4406"/>
    <property type="match status" value="1"/>
</dbReference>